<evidence type="ECO:0000313" key="2">
    <source>
        <dbReference type="EMBL" id="RJT28594.1"/>
    </source>
</evidence>
<reference evidence="2 3" key="1">
    <citation type="submission" date="2018-09" db="EMBL/GenBank/DDBJ databases">
        <title>Mesorhizobium carmichaelinearum sp. nov. isolated from Carmichaelinea spp. root nodules in New Zealand.</title>
        <authorList>
            <person name="De Meyer S.E."/>
        </authorList>
    </citation>
    <scope>NUCLEOTIDE SEQUENCE [LARGE SCALE GENOMIC DNA]</scope>
    <source>
        <strain evidence="2 3">LMG 28313</strain>
    </source>
</reference>
<proteinExistence type="predicted"/>
<feature type="compositionally biased region" description="Gly residues" evidence="1">
    <location>
        <begin position="48"/>
        <end position="120"/>
    </location>
</feature>
<feature type="region of interest" description="Disordered" evidence="1">
    <location>
        <begin position="47"/>
        <end position="161"/>
    </location>
</feature>
<evidence type="ECO:0000256" key="1">
    <source>
        <dbReference type="SAM" id="MobiDB-lite"/>
    </source>
</evidence>
<sequence>MHGSITARCRRLTLVSAAALALTIIPYRIALHGSAPGIDAASAQAANGGNGGGSGGGGNGGNGGGGSGGNGGNGGNSGGGNGGNSGGGNGGNSGGGNGGNSSGGNSGNGNGNGGNSGTDGSGDNSASGKGQSDKGVSHVNAATGDKVSVSGNKITVTHPDGITEKIENGRFKMKDALGRTIIDRRATPADVSRLKAL</sequence>
<dbReference type="EMBL" id="QZXA01000020">
    <property type="protein sequence ID" value="RJT28594.1"/>
    <property type="molecule type" value="Genomic_DNA"/>
</dbReference>
<organism evidence="2 3">
    <name type="scientific">Mesorhizobium jarvisii</name>
    <dbReference type="NCBI Taxonomy" id="1777867"/>
    <lineage>
        <taxon>Bacteria</taxon>
        <taxon>Pseudomonadati</taxon>
        <taxon>Pseudomonadota</taxon>
        <taxon>Alphaproteobacteria</taxon>
        <taxon>Hyphomicrobiales</taxon>
        <taxon>Phyllobacteriaceae</taxon>
        <taxon>Mesorhizobium</taxon>
    </lineage>
</organism>
<accession>A0A6M7TRR0</accession>
<protein>
    <submittedName>
        <fullName evidence="2">Uncharacterized protein</fullName>
    </submittedName>
</protein>
<feature type="compositionally biased region" description="Polar residues" evidence="1">
    <location>
        <begin position="121"/>
        <end position="130"/>
    </location>
</feature>
<name>A0A6M7TRR0_9HYPH</name>
<dbReference type="Proteomes" id="UP000275530">
    <property type="component" value="Unassembled WGS sequence"/>
</dbReference>
<dbReference type="RefSeq" id="WP_064982291.1">
    <property type="nucleotide sequence ID" value="NZ_CP033507.1"/>
</dbReference>
<keyword evidence="3" id="KW-1185">Reference proteome</keyword>
<gene>
    <name evidence="2" type="ORF">D3242_31940</name>
</gene>
<comment type="caution">
    <text evidence="2">The sequence shown here is derived from an EMBL/GenBank/DDBJ whole genome shotgun (WGS) entry which is preliminary data.</text>
</comment>
<dbReference type="AlphaFoldDB" id="A0A6M7TRR0"/>
<evidence type="ECO:0000313" key="3">
    <source>
        <dbReference type="Proteomes" id="UP000275530"/>
    </source>
</evidence>